<dbReference type="PANTHER" id="PTHR44981">
    <property type="entry name" value="PERICENTRIN-LIKE PROTEIN, ISOFORM F"/>
    <property type="match status" value="1"/>
</dbReference>
<sequence length="2572" mass="296752">MEGTSDKNPHEESPSHDDKSETDSVSLTVSLPLGEVKEEENSEDISEHISSNSGSIENDRSFQEIEVYNYQGTYLNEDLRDEVDLSEKQPDILNESLESESSIISLLYLERIEENNVSNLLEDSFQGDASKSDKDLSTVSKEESFNMFQNLDLDDKSLSNIRHSTQPSIEEKNLNASQVQNLDLDDKSLSNIRHITQLSIDEKNLNASHFGLEPVCNEEELSRKLKDYEELVNIQNNTITALTSELDSFREMSNPNTVSTLSTTEYKQLQEEWNGKILEYNGVILIKNDLIQKLTESLEQSSKEKEELMSKIGDFENEISELRETIKIAQMKNQTSDSVQEELNSSIHDQKSLVSEDVSNNLEVEYMTLKENLDMHQHGLLKQLNLKFNEVLEEKISEIKSVHDQEIKTLKESVSLEKDEYESEISRLRALLAEFQAGSTQFMALKDELDLKHSREMEELRTYFEKKCADVEKNYSEEIYSQHSRKMSSSSCSEAELNSDLPFPHVPGPEGDVQTNLNKKDLINLQNELNSIFNKITKCDLDAMTDDDFSNLKREINRSHLSNLLKHSISTGTIKPQIEEHVNAGEKAPKMEDIEARYEEKFNQMKEKYEEELKNLRNLLELAEKQHLSISSTVQEVGSSEEFEINEVIQSYERRLQEQVILAKNDIVAGLEAQIQRLAASEPDSDEWPSELLRIRDRFTEKHEADKMVLNEEHRLELEKLKEEHRKILDEVSQRVLDGAKRRKLRDDESLNKDEMEILKERDILKQRVASMHNLFGELLKYFTQCEDELNNTLVEELLKQGFDKNMSQIDDELNLTRSSPSTSSKTSDSTLNITRVHLTPNFTDLINIIESSSPEEADSKDVSIDVKNELSVCLEKLKQEANAILCLTTKQPVGAILDSKNNNNLEGQITSLTRKLIDETQLKEDLKSELEENQKYIETLEKERERLETELENVIAKENILEEDLTAAKNKIGQLLESGRKEIVSEGYGEAGVHSQSLGDTMNALVDLQEKARNVLSQSRTSADPTLLHLIEELCRVGERIKEESYRERYDLQQQIEAADKKYRTTNKFLEEQAMEREQERDEAQKKIDALLIQLKERDKNKVHSEIVASEVVAFLLGSNNGIFPMMQQIEQLELQLQEKTTAFEASCHKLKDLEDELTEAVEKIKELREIIRNLEIQSETKSVKIQEYLDTINKLQNIIANEHGVGDGKDCDASKDVSDIGELYRHIEHLETELHKLRLNSELAGNEGATKQISTQLYEIEAQVDRKTKELEILHSTASTNCSSPSEDVSARDVVLPKSPKKMEDCEVPLQQLARLREKLIRHSRAEDAAMKRIRDLEMEVFGLKHELEETNGEREFMKKNIQEQLVLISDFQIRLDEQRIRADNIEKQTNTSLELKIYSLQKEVDSLGEKIQQKDRHINNQSNLLAETQQRVRNLENELSSAKEDDLVVDMQKEIDKLVSENAQMKKKIKNEAQMVPNLVGNIISDKNHDMERLRLKLEDTEKLLEGYTSLNIDKKDLQTLSNLKSNGTSLEELFSILDLSQPDLLRRMESRNLSESQSPLLFKREKSDDTLMEPELSSIMGPTSANSVVQMRNSTEISHKKVHFEDIDMECLKKELAELKNQLDAKDKIIKECNERLQELDNLQIKTENQQKSVEDTNNALTAISKSFEEAQMDWQNRERDLGIEIAEKKLKLEDIEKELDLLQQDSKRKDEMCVRLTKEIKDLEKEITKLKNENYLTVENVIKMKNEEMDNLEKELNEKFNVEIEKCKKTISSCCDERGSLLKEMELISTQLADSRSKNSQMEQTLKEHSHEIKKYRKEFENKLLVIESLTREMKEMKEKRAKNRRFTRELEQKLEDQKSSMESLEEEKAAQKCWLLEKETLIKNLQEEADRYKQEIGENMEKLEKEVKENESKIDELTKEKNHLTELLGEREKIIKQMVEDHQQVHLNLVSIKSKIQEPGHIIDLGNKLREEQKKRAELVQEIHNLKVQLMQCKSNEMTTSVDEIADQLKRELDNSIKIDSNIMSAVSDQSLSSISEVQDVEAYKKSLAKEKACKKQLLELVNTLQDRITTLQNDLEKERATLVCNSTEDAQCIEQLRIQLDAALDANEALKRAISERESENEQLEKDLESLKRKNISSASRSESTKYKELPSKESIALNKLQKDHDVLLGEQSKLIGELAGLRQTHLDMTTDYKCTKDLLALEMQRKKNLEGKVYSLQMRERELTENLTQITLEKERVVDEISQEKADLIKQKLELLQRLKSQHSFESSVTVTNDIPDELIKKISELNSAFIENKKLVDMITRISNEKAQVENELEIVRGAVKNSSVQLPSNDLAARADYLFAKTLKLESTKKALVFQKRYLMKYLLTQGVVDVLPDPVTQRAMFRRDFSPKHRFRAAVFVIISISRIKFLVKRWHSGVRIAERINSRHYKQTRRKNDATVVSAHFQVGQPVSNQFFLNAPPAGPTLRNPNQFVQFKEDARETRERLEADRESARSEEFYPERSAPWSGTTPPSKERRSRITIGNAVLNKEDMNPLKAPQLLAQFVERFDQIQEKLGVVLESDST</sequence>
<dbReference type="GeneID" id="114336636"/>
<feature type="coiled-coil region" evidence="5">
    <location>
        <begin position="910"/>
        <end position="972"/>
    </location>
</feature>
<evidence type="ECO:0000256" key="6">
    <source>
        <dbReference type="SAM" id="MobiDB-lite"/>
    </source>
</evidence>
<proteinExistence type="predicted"/>
<feature type="coiled-coil region" evidence="5">
    <location>
        <begin position="1797"/>
        <end position="1933"/>
    </location>
</feature>
<feature type="compositionally biased region" description="Basic and acidic residues" evidence="6">
    <location>
        <begin position="2487"/>
        <end position="2508"/>
    </location>
</feature>
<feature type="coiled-coil region" evidence="5">
    <location>
        <begin position="1968"/>
        <end position="2002"/>
    </location>
</feature>
<evidence type="ECO:0008006" key="9">
    <source>
        <dbReference type="Google" id="ProtNLM"/>
    </source>
</evidence>
<feature type="coiled-coil region" evidence="5">
    <location>
        <begin position="1421"/>
        <end position="1514"/>
    </location>
</feature>
<evidence type="ECO:0000313" key="8">
    <source>
        <dbReference type="Proteomes" id="UP001652700"/>
    </source>
</evidence>
<feature type="coiled-coil region" evidence="5">
    <location>
        <begin position="1222"/>
        <end position="1249"/>
    </location>
</feature>
<keyword evidence="2" id="KW-0963">Cytoplasm</keyword>
<dbReference type="RefSeq" id="XP_050514020.1">
    <property type="nucleotide sequence ID" value="XM_050658063.1"/>
</dbReference>
<dbReference type="InterPro" id="IPR028745">
    <property type="entry name" value="AKAP9/Pericentrin"/>
</dbReference>
<evidence type="ECO:0000256" key="5">
    <source>
        <dbReference type="SAM" id="Coils"/>
    </source>
</evidence>
<feature type="region of interest" description="Disordered" evidence="6">
    <location>
        <begin position="2487"/>
        <end position="2525"/>
    </location>
</feature>
<feature type="coiled-coil region" evidence="5">
    <location>
        <begin position="1068"/>
        <end position="1102"/>
    </location>
</feature>
<evidence type="ECO:0000256" key="3">
    <source>
        <dbReference type="ARBA" id="ARBA00023054"/>
    </source>
</evidence>
<feature type="coiled-coil region" evidence="5">
    <location>
        <begin position="1606"/>
        <end position="1767"/>
    </location>
</feature>
<evidence type="ECO:0000256" key="1">
    <source>
        <dbReference type="ARBA" id="ARBA00004300"/>
    </source>
</evidence>
<keyword evidence="3 5" id="KW-0175">Coiled coil</keyword>
<feature type="region of interest" description="Disordered" evidence="6">
    <location>
        <begin position="2123"/>
        <end position="2156"/>
    </location>
</feature>
<keyword evidence="4" id="KW-0206">Cytoskeleton</keyword>
<evidence type="ECO:0000256" key="2">
    <source>
        <dbReference type="ARBA" id="ARBA00022490"/>
    </source>
</evidence>
<reference evidence="7" key="1">
    <citation type="submission" date="2025-05" db="UniProtKB">
        <authorList>
            <consortium name="EnsemblMetazoa"/>
        </authorList>
    </citation>
    <scope>IDENTIFICATION</scope>
</reference>
<keyword evidence="8" id="KW-1185">Reference proteome</keyword>
<feature type="coiled-coil region" evidence="5">
    <location>
        <begin position="591"/>
        <end position="626"/>
    </location>
</feature>
<evidence type="ECO:0000256" key="4">
    <source>
        <dbReference type="ARBA" id="ARBA00023212"/>
    </source>
</evidence>
<feature type="region of interest" description="Disordered" evidence="6">
    <location>
        <begin position="1"/>
        <end position="57"/>
    </location>
</feature>
<feature type="coiled-coil region" evidence="5">
    <location>
        <begin position="1336"/>
        <end position="1391"/>
    </location>
</feature>
<feature type="compositionally biased region" description="Basic and acidic residues" evidence="6">
    <location>
        <begin position="1"/>
        <end position="22"/>
    </location>
</feature>
<comment type="subcellular location">
    <subcellularLocation>
        <location evidence="1">Cytoplasm</location>
        <location evidence="1">Cytoskeleton</location>
        <location evidence="1">Microtubule organizing center</location>
        <location evidence="1">Centrosome</location>
    </subcellularLocation>
</comment>
<feature type="coiled-coil region" evidence="5">
    <location>
        <begin position="218"/>
        <end position="245"/>
    </location>
</feature>
<protein>
    <recommendedName>
        <fullName evidence="9">Pericentrin-like</fullName>
    </recommendedName>
</protein>
<feature type="coiled-coil region" evidence="5">
    <location>
        <begin position="1149"/>
        <end position="1186"/>
    </location>
</feature>
<dbReference type="EnsemblMetazoa" id="XM_050658063.1">
    <property type="protein sequence ID" value="XP_050514020.1"/>
    <property type="gene ID" value="LOC114336636"/>
</dbReference>
<dbReference type="Proteomes" id="UP001652700">
    <property type="component" value="Unplaced"/>
</dbReference>
<feature type="coiled-coil region" evidence="5">
    <location>
        <begin position="2301"/>
        <end position="2328"/>
    </location>
</feature>
<feature type="coiled-coil region" evidence="5">
    <location>
        <begin position="411"/>
        <end position="438"/>
    </location>
</feature>
<organism evidence="7 8">
    <name type="scientific">Diabrotica virgifera virgifera</name>
    <name type="common">western corn rootworm</name>
    <dbReference type="NCBI Taxonomy" id="50390"/>
    <lineage>
        <taxon>Eukaryota</taxon>
        <taxon>Metazoa</taxon>
        <taxon>Ecdysozoa</taxon>
        <taxon>Arthropoda</taxon>
        <taxon>Hexapoda</taxon>
        <taxon>Insecta</taxon>
        <taxon>Pterygota</taxon>
        <taxon>Neoptera</taxon>
        <taxon>Endopterygota</taxon>
        <taxon>Coleoptera</taxon>
        <taxon>Polyphaga</taxon>
        <taxon>Cucujiformia</taxon>
        <taxon>Chrysomeloidea</taxon>
        <taxon>Chrysomelidae</taxon>
        <taxon>Galerucinae</taxon>
        <taxon>Diabroticina</taxon>
        <taxon>Diabroticites</taxon>
        <taxon>Diabrotica</taxon>
    </lineage>
</organism>
<dbReference type="PANTHER" id="PTHR44981:SF2">
    <property type="entry name" value="PERICENTRIN-LIKE PROTEIN, ISOFORM F"/>
    <property type="match status" value="1"/>
</dbReference>
<name>A0ABM5KV07_DIAVI</name>
<feature type="compositionally biased region" description="Basic and acidic residues" evidence="6">
    <location>
        <begin position="2123"/>
        <end position="2139"/>
    </location>
</feature>
<evidence type="ECO:0000313" key="7">
    <source>
        <dbReference type="EnsemblMetazoa" id="XP_050514020.1"/>
    </source>
</evidence>
<accession>A0ABM5KV07</accession>
<feature type="coiled-coil region" evidence="5">
    <location>
        <begin position="291"/>
        <end position="332"/>
    </location>
</feature>